<dbReference type="Proteomes" id="UP001162164">
    <property type="component" value="Unassembled WGS sequence"/>
</dbReference>
<evidence type="ECO:0008006" key="4">
    <source>
        <dbReference type="Google" id="ProtNLM"/>
    </source>
</evidence>
<comment type="caution">
    <text evidence="2">The sequence shown here is derived from an EMBL/GenBank/DDBJ whole genome shotgun (WGS) entry which is preliminary data.</text>
</comment>
<evidence type="ECO:0000256" key="1">
    <source>
        <dbReference type="SAM" id="MobiDB-lite"/>
    </source>
</evidence>
<evidence type="ECO:0000313" key="2">
    <source>
        <dbReference type="EMBL" id="KAJ8973937.1"/>
    </source>
</evidence>
<evidence type="ECO:0000313" key="3">
    <source>
        <dbReference type="Proteomes" id="UP001162164"/>
    </source>
</evidence>
<keyword evidence="3" id="KW-1185">Reference proteome</keyword>
<organism evidence="2 3">
    <name type="scientific">Molorchus minor</name>
    <dbReference type="NCBI Taxonomy" id="1323400"/>
    <lineage>
        <taxon>Eukaryota</taxon>
        <taxon>Metazoa</taxon>
        <taxon>Ecdysozoa</taxon>
        <taxon>Arthropoda</taxon>
        <taxon>Hexapoda</taxon>
        <taxon>Insecta</taxon>
        <taxon>Pterygota</taxon>
        <taxon>Neoptera</taxon>
        <taxon>Endopterygota</taxon>
        <taxon>Coleoptera</taxon>
        <taxon>Polyphaga</taxon>
        <taxon>Cucujiformia</taxon>
        <taxon>Chrysomeloidea</taxon>
        <taxon>Cerambycidae</taxon>
        <taxon>Lamiinae</taxon>
        <taxon>Monochamini</taxon>
        <taxon>Molorchus</taxon>
    </lineage>
</organism>
<sequence>MASDDHEYVFLNKEDGEAEDASYIKTIMDLPEVEISEDVQIEDEHDDEDLTRKEPEEPWEESKVKQLLGLYLQNFDKFQNPKIRKSTLWRKIGLAVGRDGDSCDRKYRNIKQHYCTIRKKERIWQNDQMALLRSPGRDPP</sequence>
<feature type="region of interest" description="Disordered" evidence="1">
    <location>
        <begin position="38"/>
        <end position="58"/>
    </location>
</feature>
<name>A0ABQ9J8C2_9CUCU</name>
<dbReference type="EMBL" id="JAPWTJ010001079">
    <property type="protein sequence ID" value="KAJ8973937.1"/>
    <property type="molecule type" value="Genomic_DNA"/>
</dbReference>
<feature type="compositionally biased region" description="Acidic residues" evidence="1">
    <location>
        <begin position="38"/>
        <end position="49"/>
    </location>
</feature>
<accession>A0ABQ9J8C2</accession>
<reference evidence="2" key="1">
    <citation type="journal article" date="2023" name="Insect Mol. Biol.">
        <title>Genome sequencing provides insights into the evolution of gene families encoding plant cell wall-degrading enzymes in longhorned beetles.</title>
        <authorList>
            <person name="Shin N.R."/>
            <person name="Okamura Y."/>
            <person name="Kirsch R."/>
            <person name="Pauchet Y."/>
        </authorList>
    </citation>
    <scope>NUCLEOTIDE SEQUENCE</scope>
    <source>
        <strain evidence="2">MMC_N1</strain>
    </source>
</reference>
<gene>
    <name evidence="2" type="ORF">NQ317_002441</name>
</gene>
<protein>
    <recommendedName>
        <fullName evidence="4">Myb-like domain-containing protein</fullName>
    </recommendedName>
</protein>
<proteinExistence type="predicted"/>